<dbReference type="EMBL" id="AWQQ01000054">
    <property type="protein sequence ID" value="PHJ38215.1"/>
    <property type="molecule type" value="Genomic_DNA"/>
</dbReference>
<dbReference type="SUPFAM" id="SSF53335">
    <property type="entry name" value="S-adenosyl-L-methionine-dependent methyltransferases"/>
    <property type="match status" value="1"/>
</dbReference>
<dbReference type="AlphaFoldDB" id="A0A2C6MEY3"/>
<evidence type="ECO:0000256" key="2">
    <source>
        <dbReference type="ARBA" id="ARBA00022679"/>
    </source>
</evidence>
<dbReference type="InterPro" id="IPR050602">
    <property type="entry name" value="Malonyl-ACP_OMT"/>
</dbReference>
<evidence type="ECO:0000313" key="4">
    <source>
        <dbReference type="Proteomes" id="UP000222564"/>
    </source>
</evidence>
<reference evidence="3 4" key="1">
    <citation type="submission" date="2013-09" db="EMBL/GenBank/DDBJ databases">
        <title>Biodegradation of hydrocarbons in the deep terrestrial subsurface : characterization of a microbial consortium composed of two Desulfotomaculum species originating from a deep geological formation.</title>
        <authorList>
            <person name="Aullo T."/>
            <person name="Berlendis S."/>
            <person name="Lascourreges J.-F."/>
            <person name="Dessort D."/>
            <person name="Saint-Laurent S."/>
            <person name="Schraauwers B."/>
            <person name="Mas J."/>
            <person name="Magot M."/>
            <person name="Ranchou-Peyruse A."/>
        </authorList>
    </citation>
    <scope>NUCLEOTIDE SEQUENCE [LARGE SCALE GENOMIC DNA]</scope>
    <source>
        <strain evidence="3 4">Bs107</strain>
    </source>
</reference>
<sequence length="156" mass="17669">MIVSNAVFQWFNNYFQPFALYHKNLKEDGCFIFSTLGEQTFRELGQALSFLGLESPKEALINAGELGQILKTCGFAKWTVEEQLLKDYHASARELLVGIKKIGAQSHCFSARGFCLKGGDIFKLAVFLNSRYREGKGVYITYQVLYGFAQKSRQTN</sequence>
<keyword evidence="1" id="KW-0489">Methyltransferase</keyword>
<organism evidence="3 4">
    <name type="scientific">Desulforamulus profundi</name>
    <dbReference type="NCBI Taxonomy" id="1383067"/>
    <lineage>
        <taxon>Bacteria</taxon>
        <taxon>Bacillati</taxon>
        <taxon>Bacillota</taxon>
        <taxon>Clostridia</taxon>
        <taxon>Eubacteriales</taxon>
        <taxon>Peptococcaceae</taxon>
        <taxon>Desulforamulus</taxon>
    </lineage>
</organism>
<keyword evidence="2" id="KW-0808">Transferase</keyword>
<evidence type="ECO:0000256" key="1">
    <source>
        <dbReference type="ARBA" id="ARBA00022603"/>
    </source>
</evidence>
<dbReference type="Gene3D" id="3.40.50.150">
    <property type="entry name" value="Vaccinia Virus protein VP39"/>
    <property type="match status" value="1"/>
</dbReference>
<proteinExistence type="predicted"/>
<gene>
    <name evidence="3" type="ORF">P378_10310</name>
</gene>
<evidence type="ECO:0000313" key="3">
    <source>
        <dbReference type="EMBL" id="PHJ38215.1"/>
    </source>
</evidence>
<dbReference type="InterPro" id="IPR029063">
    <property type="entry name" value="SAM-dependent_MTases_sf"/>
</dbReference>
<dbReference type="PANTHER" id="PTHR13090:SF1">
    <property type="entry name" value="ARGININE-HYDROXYLASE NDUFAF5, MITOCHONDRIAL"/>
    <property type="match status" value="1"/>
</dbReference>
<dbReference type="GO" id="GO:0008168">
    <property type="term" value="F:methyltransferase activity"/>
    <property type="evidence" value="ECO:0007669"/>
    <property type="project" value="UniProtKB-KW"/>
</dbReference>
<keyword evidence="4" id="KW-1185">Reference proteome</keyword>
<protein>
    <submittedName>
        <fullName evidence="3">Uncharacterized protein</fullName>
    </submittedName>
</protein>
<dbReference type="Proteomes" id="UP000222564">
    <property type="component" value="Unassembled WGS sequence"/>
</dbReference>
<dbReference type="PANTHER" id="PTHR13090">
    <property type="entry name" value="ARGININE-HYDROXYLASE NDUFAF5, MITOCHONDRIAL"/>
    <property type="match status" value="1"/>
</dbReference>
<name>A0A2C6MEY3_9FIRM</name>
<dbReference type="GO" id="GO:0032259">
    <property type="term" value="P:methylation"/>
    <property type="evidence" value="ECO:0007669"/>
    <property type="project" value="UniProtKB-KW"/>
</dbReference>
<comment type="caution">
    <text evidence="3">The sequence shown here is derived from an EMBL/GenBank/DDBJ whole genome shotgun (WGS) entry which is preliminary data.</text>
</comment>
<accession>A0A2C6MEY3</accession>